<dbReference type="Proteomes" id="UP000199236">
    <property type="component" value="Unassembled WGS sequence"/>
</dbReference>
<keyword evidence="3" id="KW-1185">Reference proteome</keyword>
<reference evidence="2 3" key="1">
    <citation type="submission" date="2016-10" db="EMBL/GenBank/DDBJ databases">
        <authorList>
            <person name="de Groot N.N."/>
        </authorList>
    </citation>
    <scope>NUCLEOTIDE SEQUENCE [LARGE SCALE GENOMIC DNA]</scope>
    <source>
        <strain evidence="2 3">CGMCC 1.9157</strain>
    </source>
</reference>
<dbReference type="Pfam" id="PF22258">
    <property type="entry name" value="DUF6949"/>
    <property type="match status" value="1"/>
</dbReference>
<sequence>MGPELIALFYVTAVGFVCAGILASLYQVMARKPAGFRVSINSWPGIFASIFICTFAGPFIIMRNAVRGRRIEHRPIGWLFGSSAIASVWSACSGVFLLNVFSVAANAMS</sequence>
<dbReference type="InterPro" id="IPR053803">
    <property type="entry name" value="DUF6949"/>
</dbReference>
<dbReference type="EMBL" id="FOVR01000013">
    <property type="protein sequence ID" value="SFO80273.1"/>
    <property type="molecule type" value="Genomic_DNA"/>
</dbReference>
<keyword evidence="1" id="KW-0812">Transmembrane</keyword>
<feature type="transmembrane region" description="Helical" evidence="1">
    <location>
        <begin position="46"/>
        <end position="66"/>
    </location>
</feature>
<dbReference type="STRING" id="655353.SAMN04488056_11338"/>
<feature type="transmembrane region" description="Helical" evidence="1">
    <location>
        <begin position="78"/>
        <end position="101"/>
    </location>
</feature>
<gene>
    <name evidence="2" type="ORF">SAMN04488056_11338</name>
</gene>
<evidence type="ECO:0000313" key="3">
    <source>
        <dbReference type="Proteomes" id="UP000199236"/>
    </source>
</evidence>
<keyword evidence="1" id="KW-0472">Membrane</keyword>
<keyword evidence="1" id="KW-1133">Transmembrane helix</keyword>
<protein>
    <submittedName>
        <fullName evidence="2">Uncharacterized protein</fullName>
    </submittedName>
</protein>
<name>A0A1I5K6A0_9HYPH</name>
<dbReference type="RefSeq" id="WP_090074900.1">
    <property type="nucleotide sequence ID" value="NZ_FOVR01000013.1"/>
</dbReference>
<accession>A0A1I5K6A0</accession>
<dbReference type="OrthoDB" id="8451574at2"/>
<dbReference type="AlphaFoldDB" id="A0A1I5K6A0"/>
<proteinExistence type="predicted"/>
<organism evidence="2 3">
    <name type="scientific">Cohaesibacter marisflavi</name>
    <dbReference type="NCBI Taxonomy" id="655353"/>
    <lineage>
        <taxon>Bacteria</taxon>
        <taxon>Pseudomonadati</taxon>
        <taxon>Pseudomonadota</taxon>
        <taxon>Alphaproteobacteria</taxon>
        <taxon>Hyphomicrobiales</taxon>
        <taxon>Cohaesibacteraceae</taxon>
    </lineage>
</organism>
<feature type="transmembrane region" description="Helical" evidence="1">
    <location>
        <begin position="7"/>
        <end position="26"/>
    </location>
</feature>
<evidence type="ECO:0000313" key="2">
    <source>
        <dbReference type="EMBL" id="SFO80273.1"/>
    </source>
</evidence>
<evidence type="ECO:0000256" key="1">
    <source>
        <dbReference type="SAM" id="Phobius"/>
    </source>
</evidence>